<feature type="non-terminal residue" evidence="2">
    <location>
        <position position="1"/>
    </location>
</feature>
<dbReference type="EMBL" id="LS974624">
    <property type="protein sequence ID" value="CAG7896343.1"/>
    <property type="molecule type" value="Genomic_DNA"/>
</dbReference>
<name>A0A3P6BVE6_BRACM</name>
<evidence type="ECO:0000313" key="1">
    <source>
        <dbReference type="EMBL" id="CAG7896343.1"/>
    </source>
</evidence>
<accession>A0A3P6BVE6</accession>
<sequence length="37" mass="4364">KKKKRIHNDHLDGSSHPYFPCFGSVWSLRGHPIKYNI</sequence>
<proteinExistence type="predicted"/>
<reference evidence="2" key="1">
    <citation type="submission" date="2018-11" db="EMBL/GenBank/DDBJ databases">
        <authorList>
            <consortium name="Genoscope - CEA"/>
            <person name="William W."/>
        </authorList>
    </citation>
    <scope>NUCLEOTIDE SEQUENCE</scope>
</reference>
<protein>
    <submittedName>
        <fullName evidence="1">Uncharacterized protein</fullName>
    </submittedName>
</protein>
<organism evidence="2">
    <name type="scientific">Brassica campestris</name>
    <name type="common">Field mustard</name>
    <dbReference type="NCBI Taxonomy" id="3711"/>
    <lineage>
        <taxon>Eukaryota</taxon>
        <taxon>Viridiplantae</taxon>
        <taxon>Streptophyta</taxon>
        <taxon>Embryophyta</taxon>
        <taxon>Tracheophyta</taxon>
        <taxon>Spermatophyta</taxon>
        <taxon>Magnoliopsida</taxon>
        <taxon>eudicotyledons</taxon>
        <taxon>Gunneridae</taxon>
        <taxon>Pentapetalae</taxon>
        <taxon>rosids</taxon>
        <taxon>malvids</taxon>
        <taxon>Brassicales</taxon>
        <taxon>Brassicaceae</taxon>
        <taxon>Brassiceae</taxon>
        <taxon>Brassica</taxon>
    </lineage>
</organism>
<dbReference type="Gramene" id="A08p00090.2_BraZ1">
    <property type="protein sequence ID" value="A08p00090.2_BraZ1.CDS"/>
    <property type="gene ID" value="A08g00090.2_BraZ1"/>
</dbReference>
<dbReference type="EMBL" id="LR031575">
    <property type="protein sequence ID" value="VDD02585.1"/>
    <property type="molecule type" value="Genomic_DNA"/>
</dbReference>
<evidence type="ECO:0000313" key="2">
    <source>
        <dbReference type="EMBL" id="VDD02585.1"/>
    </source>
</evidence>
<dbReference type="Proteomes" id="UP000694005">
    <property type="component" value="Chromosome A08"/>
</dbReference>
<dbReference type="AlphaFoldDB" id="A0A3P6BVE6"/>
<gene>
    <name evidence="2" type="ORF">BRAA08T32062Z</name>
    <name evidence="1" type="ORF">BRAPAZ1V2_A08P00090.2</name>
</gene>